<sequence length="460" mass="52769">MSKSGPVWKIETKRHYKIWFSANPDEFLNDENKLRFIRACLDNPDIRFSFVYSSAILSEFAIAELKDFCAKLNIQAVDVDSDVLRLLAHRLDKKSYHHAMQEIRHAVKKQGGNLAAASDLIRWLPGLIQCCGIYSDFDVELKFQKLEPVINVKSPVILPTTLEFEDDALNAYTINNEFLAFAFDEDNTTQLSADSIEIIRIVQKEMLKRYTQPTLAMLSPVISGFQNPNTRNLPLKIILHSFSTNSADDSIFALRHFIQQLDFKILSKTLYHKVLPKILGENNIDDFSDNELCILIGKYRRRQIEAKYPGKMKDLKDEQIAMQFLERLKQALYKASVECISGPFVSMAVLKNRLQSFDFGDSIFSHPIEVQQFLIRAISDFGLIENNLSECVFGQDFNAQQGIMLSDQSWTEVGELNLRNRSELIRHAAIVIQRAVRRHMLQEEKEADLSNRTATISCFT</sequence>
<comment type="caution">
    <text evidence="2">The sequence shown here is derived from an EMBL/GenBank/DDBJ whole genome shotgun (WGS) entry which is preliminary data.</text>
</comment>
<evidence type="ECO:0000313" key="4">
    <source>
        <dbReference type="Proteomes" id="UP000051494"/>
    </source>
</evidence>
<evidence type="ECO:0000313" key="2">
    <source>
        <dbReference type="EMBL" id="KRG19936.1"/>
    </source>
</evidence>
<dbReference type="STRING" id="437022.CC99x_00157"/>
<dbReference type="RefSeq" id="WP_057622649.1">
    <property type="nucleotide sequence ID" value="NZ_LKHV02000001.1"/>
</dbReference>
<keyword evidence="4" id="KW-1185">Reference proteome</keyword>
<feature type="domain" description="Lgt1 glycosyltransferase" evidence="1">
    <location>
        <begin position="8"/>
        <end position="344"/>
    </location>
</feature>
<accession>A0A0Q9YH98</accession>
<dbReference type="EMBL" id="LKHV01000001">
    <property type="protein sequence ID" value="KRG19936.1"/>
    <property type="molecule type" value="Genomic_DNA"/>
</dbReference>
<dbReference type="Proteomes" id="UP000051494">
    <property type="component" value="Unassembled WGS sequence"/>
</dbReference>
<dbReference type="AlphaFoldDB" id="A0A0Q9YH98"/>
<gene>
    <name evidence="2" type="ORF">CC99x_00157</name>
    <name evidence="3" type="ORF">CC99x_006140</name>
</gene>
<dbReference type="Pfam" id="PF16849">
    <property type="entry name" value="Glyco_transf_88"/>
    <property type="match status" value="1"/>
</dbReference>
<reference evidence="3" key="2">
    <citation type="journal article" date="2016" name="Genome Announc.">
        <title>Draft Genome Sequences of Two Novel Amoeba-Resistant Intranuclear Bacteria, 'Candidatus Berkiella cookevillensis' and 'Candidatus Berkiella aquae'.</title>
        <authorList>
            <person name="Mehari Y.T."/>
            <person name="Arivett B.A."/>
            <person name="Farone A.L."/>
            <person name="Gunderson J.H."/>
            <person name="Farone M.B."/>
        </authorList>
    </citation>
    <scope>NUCLEOTIDE SEQUENCE</scope>
    <source>
        <strain evidence="3">CC99</strain>
    </source>
</reference>
<name>A0A0Q9YH98_9GAMM</name>
<reference evidence="2" key="1">
    <citation type="submission" date="2015-09" db="EMBL/GenBank/DDBJ databases">
        <title>Draft Genome Sequences of Two Novel Amoeba-resistant Intranuclear Bacteria, Candidatus Berkiella cookevillensis and Candidatus Berkiella aquae.</title>
        <authorList>
            <person name="Mehari Y.T."/>
            <person name="Arivett B.A."/>
            <person name="Farone A.L."/>
            <person name="Gunderson J.H."/>
            <person name="Farone M.B."/>
        </authorList>
    </citation>
    <scope>NUCLEOTIDE SEQUENCE [LARGE SCALE GENOMIC DNA]</scope>
    <source>
        <strain evidence="2">CC99</strain>
    </source>
</reference>
<proteinExistence type="predicted"/>
<protein>
    <recommendedName>
        <fullName evidence="1">Lgt1 glycosyltransferase domain-containing protein</fullName>
    </recommendedName>
</protein>
<reference evidence="3" key="3">
    <citation type="submission" date="2021-06" db="EMBL/GenBank/DDBJ databases">
        <title>Genomic Description and Analysis of Intracellular Bacteria, Candidatus Berkiella cookevillensis and Candidatus Berkiella aquae.</title>
        <authorList>
            <person name="Kidane D.T."/>
            <person name="Mehari Y.T."/>
            <person name="Rice F.C."/>
            <person name="Arivett B.A."/>
            <person name="Farone A.L."/>
            <person name="Berk S.G."/>
            <person name="Farone M.B."/>
        </authorList>
    </citation>
    <scope>NUCLEOTIDE SEQUENCE</scope>
    <source>
        <strain evidence="3">CC99</strain>
    </source>
</reference>
<dbReference type="OrthoDB" id="5649302at2"/>
<evidence type="ECO:0000259" key="1">
    <source>
        <dbReference type="Pfam" id="PF16849"/>
    </source>
</evidence>
<dbReference type="Gene3D" id="3.90.550.20">
    <property type="match status" value="1"/>
</dbReference>
<evidence type="ECO:0000313" key="3">
    <source>
        <dbReference type="EMBL" id="MCS5708485.1"/>
    </source>
</evidence>
<dbReference type="EMBL" id="LKHV02000001">
    <property type="protein sequence ID" value="MCS5708485.1"/>
    <property type="molecule type" value="Genomic_DNA"/>
</dbReference>
<dbReference type="InterPro" id="IPR031757">
    <property type="entry name" value="Lgt1_Glycosyltransf"/>
</dbReference>
<organism evidence="2">
    <name type="scientific">Candidatus Berkiella cookevillensis</name>
    <dbReference type="NCBI Taxonomy" id="437022"/>
    <lineage>
        <taxon>Bacteria</taxon>
        <taxon>Pseudomonadati</taxon>
        <taxon>Pseudomonadota</taxon>
        <taxon>Gammaproteobacteria</taxon>
        <taxon>Candidatus Berkiellales</taxon>
        <taxon>Candidatus Berkiellaceae</taxon>
        <taxon>Candidatus Berkiella</taxon>
    </lineage>
</organism>